<dbReference type="GO" id="GO:0016020">
    <property type="term" value="C:membrane"/>
    <property type="evidence" value="ECO:0007669"/>
    <property type="project" value="GOC"/>
</dbReference>
<sequence length="699" mass="71756">MSPEGSAMTETAGQPHTTPARGLPAPPWPLVMLVTGVALLFDVVRVFLPSLITLYGRAGETDPASMGMYAALWFVLPFAAVPVARLTSPRIVRTAGAVALVAARLGLQAADGGTPQLLLASTGVTAGLVFLYGCARTVAGTWVPAGLVGGLAGASILHLALDRVDLVWRGGPLPWLAVVALCAAFLCAAFLRPVRLSPASPVPAPAAVWFAFGPMLMLAGMYCGGPATLARDTGQHSGQHGAPFTALAVALQVAALCAAVVCAWTTSWGVRTRRSRWASWDLAAGLFLVAGVAAAEIGVQGLPALVTTVALGACAGAAGRQAGAAAESAGGHPGVAESADGHAAVTRTGGRGDTGRRGGVAALGGMLVFLAGAFLYYAAFDTDLGFPNALVPVAVAVLVAVLVAVVAVPAGRRHRTAGIDAQAARRAPRRWVLIALSLALPPALLTGILTWQSPPATKSITGNEFTLVAYNIRMGFGLGGRLDLDRIAAWAATRRPDVVLLSEVDRGWLLNGGHDDLARIARGLGMRYYFAPAADRLWGDALLTNLPVAEIGSTRLGRHGYPTGAQAQSIVLDVGGHEVGIVNTHLQEPRGQAPEVAAIARRLAANTPSSGAGEAGTRPVIVAGDLNTTPSDPQMRVLEAAGLSDPLRALGDPPTSPADAPVRRIDHVLISAGLTAVAAVAPRVRFSDHLPLVVRLRLD</sequence>
<name>A0A8H9LEG9_9ACTN</name>
<proteinExistence type="predicted"/>
<reference evidence="4" key="1">
    <citation type="journal article" date="2014" name="Int. J. Syst. Evol. Microbiol.">
        <title>Complete genome sequence of Corynebacterium casei LMG S-19264T (=DSM 44701T), isolated from a smear-ripened cheese.</title>
        <authorList>
            <consortium name="US DOE Joint Genome Institute (JGI-PGF)"/>
            <person name="Walter F."/>
            <person name="Albersmeier A."/>
            <person name="Kalinowski J."/>
            <person name="Ruckert C."/>
        </authorList>
    </citation>
    <scope>NUCLEOTIDE SEQUENCE</scope>
    <source>
        <strain evidence="4">CGMCC 4.7138</strain>
    </source>
</reference>
<keyword evidence="5" id="KW-1185">Reference proteome</keyword>
<dbReference type="PANTHER" id="PTHR14859:SF1">
    <property type="entry name" value="PGAP2-INTERACTING PROTEIN"/>
    <property type="match status" value="1"/>
</dbReference>
<dbReference type="EMBL" id="BMMN01000019">
    <property type="protein sequence ID" value="GGO30329.1"/>
    <property type="molecule type" value="Genomic_DNA"/>
</dbReference>
<feature type="transmembrane region" description="Helical" evidence="2">
    <location>
        <begin position="116"/>
        <end position="135"/>
    </location>
</feature>
<dbReference type="InterPro" id="IPR005135">
    <property type="entry name" value="Endo/exonuclease/phosphatase"/>
</dbReference>
<dbReference type="GO" id="GO:0003824">
    <property type="term" value="F:catalytic activity"/>
    <property type="evidence" value="ECO:0007669"/>
    <property type="project" value="InterPro"/>
</dbReference>
<accession>A0A8H9LEG9</accession>
<comment type="caution">
    <text evidence="4">The sequence shown here is derived from an EMBL/GenBank/DDBJ whole genome shotgun (WGS) entry which is preliminary data.</text>
</comment>
<reference evidence="4" key="2">
    <citation type="submission" date="2020-09" db="EMBL/GenBank/DDBJ databases">
        <authorList>
            <person name="Sun Q."/>
            <person name="Zhou Y."/>
        </authorList>
    </citation>
    <scope>NUCLEOTIDE SEQUENCE</scope>
    <source>
        <strain evidence="4">CGMCC 4.7138</strain>
    </source>
</reference>
<organism evidence="4 5">
    <name type="scientific">Microbispora bryophytorum</name>
    <dbReference type="NCBI Taxonomy" id="1460882"/>
    <lineage>
        <taxon>Bacteria</taxon>
        <taxon>Bacillati</taxon>
        <taxon>Actinomycetota</taxon>
        <taxon>Actinomycetes</taxon>
        <taxon>Streptosporangiales</taxon>
        <taxon>Streptosporangiaceae</taxon>
        <taxon>Microbispora</taxon>
    </lineage>
</organism>
<dbReference type="Gene3D" id="3.60.10.10">
    <property type="entry name" value="Endonuclease/exonuclease/phosphatase"/>
    <property type="match status" value="1"/>
</dbReference>
<protein>
    <recommendedName>
        <fullName evidence="3">Endonuclease/exonuclease/phosphatase domain-containing protein</fullName>
    </recommendedName>
</protein>
<keyword evidence="2" id="KW-0812">Transmembrane</keyword>
<feature type="transmembrane region" description="Helical" evidence="2">
    <location>
        <begin position="431"/>
        <end position="451"/>
    </location>
</feature>
<keyword evidence="2" id="KW-1133">Transmembrane helix</keyword>
<feature type="transmembrane region" description="Helical" evidence="2">
    <location>
        <begin position="173"/>
        <end position="191"/>
    </location>
</feature>
<feature type="region of interest" description="Disordered" evidence="1">
    <location>
        <begin position="1"/>
        <end position="21"/>
    </location>
</feature>
<dbReference type="Pfam" id="PF03372">
    <property type="entry name" value="Exo_endo_phos"/>
    <property type="match status" value="1"/>
</dbReference>
<dbReference type="PANTHER" id="PTHR14859">
    <property type="entry name" value="CALCOFLUOR WHITE HYPERSENSITIVE PROTEIN PRECURSOR"/>
    <property type="match status" value="1"/>
</dbReference>
<feature type="transmembrane region" description="Helical" evidence="2">
    <location>
        <begin position="360"/>
        <end position="378"/>
    </location>
</feature>
<feature type="transmembrane region" description="Helical" evidence="2">
    <location>
        <begin position="203"/>
        <end position="222"/>
    </location>
</feature>
<evidence type="ECO:0000313" key="5">
    <source>
        <dbReference type="Proteomes" id="UP000653480"/>
    </source>
</evidence>
<dbReference type="SUPFAM" id="SSF56219">
    <property type="entry name" value="DNase I-like"/>
    <property type="match status" value="1"/>
</dbReference>
<feature type="domain" description="Endonuclease/exonuclease/phosphatase" evidence="3">
    <location>
        <begin position="469"/>
        <end position="689"/>
    </location>
</feature>
<feature type="transmembrane region" description="Helical" evidence="2">
    <location>
        <begin position="142"/>
        <end position="161"/>
    </location>
</feature>
<feature type="region of interest" description="Disordered" evidence="1">
    <location>
        <begin position="328"/>
        <end position="354"/>
    </location>
</feature>
<evidence type="ECO:0000256" key="1">
    <source>
        <dbReference type="SAM" id="MobiDB-lite"/>
    </source>
</evidence>
<dbReference type="Proteomes" id="UP000653480">
    <property type="component" value="Unassembled WGS sequence"/>
</dbReference>
<dbReference type="GO" id="GO:0006506">
    <property type="term" value="P:GPI anchor biosynthetic process"/>
    <property type="evidence" value="ECO:0007669"/>
    <property type="project" value="TreeGrafter"/>
</dbReference>
<gene>
    <name evidence="4" type="ORF">GCM10011574_66600</name>
</gene>
<dbReference type="InterPro" id="IPR051916">
    <property type="entry name" value="GPI-anchor_lipid_remodeler"/>
</dbReference>
<evidence type="ECO:0000313" key="4">
    <source>
        <dbReference type="EMBL" id="GGO30329.1"/>
    </source>
</evidence>
<keyword evidence="2" id="KW-0472">Membrane</keyword>
<feature type="transmembrane region" description="Helical" evidence="2">
    <location>
        <begin position="390"/>
        <end position="410"/>
    </location>
</feature>
<dbReference type="AlphaFoldDB" id="A0A8H9LEG9"/>
<evidence type="ECO:0000256" key="2">
    <source>
        <dbReference type="SAM" id="Phobius"/>
    </source>
</evidence>
<evidence type="ECO:0000259" key="3">
    <source>
        <dbReference type="Pfam" id="PF03372"/>
    </source>
</evidence>
<feature type="transmembrane region" description="Helical" evidence="2">
    <location>
        <begin position="30"/>
        <end position="54"/>
    </location>
</feature>
<feature type="transmembrane region" description="Helical" evidence="2">
    <location>
        <begin position="66"/>
        <end position="84"/>
    </location>
</feature>
<feature type="compositionally biased region" description="Polar residues" evidence="1">
    <location>
        <begin position="8"/>
        <end position="17"/>
    </location>
</feature>
<dbReference type="InterPro" id="IPR036691">
    <property type="entry name" value="Endo/exonu/phosph_ase_sf"/>
</dbReference>
<feature type="transmembrane region" description="Helical" evidence="2">
    <location>
        <begin position="242"/>
        <end position="265"/>
    </location>
</feature>